<dbReference type="PANTHER" id="PTHR40029">
    <property type="match status" value="1"/>
</dbReference>
<keyword evidence="2 10" id="KW-0808">Transferase</keyword>
<dbReference type="FunFam" id="3.20.20.390:FF:000001">
    <property type="entry name" value="Heptaprenylglyceryl phosphate synthase"/>
    <property type="match status" value="1"/>
</dbReference>
<comment type="similarity">
    <text evidence="10">Belongs to the GGGP/HepGP synthase family. Group I subfamily.</text>
</comment>
<dbReference type="Pfam" id="PF01884">
    <property type="entry name" value="PcrB"/>
    <property type="match status" value="1"/>
</dbReference>
<accession>A0A4S3PP57</accession>
<evidence type="ECO:0000256" key="2">
    <source>
        <dbReference type="ARBA" id="ARBA00022679"/>
    </source>
</evidence>
<reference evidence="11 12" key="1">
    <citation type="journal article" date="2019" name="Indoor Air">
        <title>Impacts of indoor surface finishes on bacterial viability.</title>
        <authorList>
            <person name="Hu J."/>
            <person name="Maamar S.B."/>
            <person name="Glawe A.J."/>
            <person name="Gottel N."/>
            <person name="Gilbert J.A."/>
            <person name="Hartmann E.M."/>
        </authorList>
    </citation>
    <scope>NUCLEOTIDE SEQUENCE [LARGE SCALE GENOMIC DNA]</scope>
    <source>
        <strain evidence="11 12">AF060A6</strain>
    </source>
</reference>
<dbReference type="Gene3D" id="3.20.20.390">
    <property type="entry name" value="FMN-linked oxidoreductases"/>
    <property type="match status" value="1"/>
</dbReference>
<evidence type="ECO:0000256" key="5">
    <source>
        <dbReference type="ARBA" id="ARBA00023098"/>
    </source>
</evidence>
<comment type="pathway">
    <text evidence="10">Membrane lipid metabolism; glycerophospholipid metabolism.</text>
</comment>
<dbReference type="GO" id="GO:0046474">
    <property type="term" value="P:glycerophospholipid biosynthetic process"/>
    <property type="evidence" value="ECO:0007669"/>
    <property type="project" value="UniProtKB-UniRule"/>
</dbReference>
<evidence type="ECO:0000313" key="12">
    <source>
        <dbReference type="Proteomes" id="UP000306477"/>
    </source>
</evidence>
<dbReference type="OrthoDB" id="2381757at2"/>
<name>A0A4S3PP57_9BACI</name>
<keyword evidence="5 10" id="KW-0443">Lipid metabolism</keyword>
<dbReference type="EMBL" id="SLUB01000046">
    <property type="protein sequence ID" value="THE10482.1"/>
    <property type="molecule type" value="Genomic_DNA"/>
</dbReference>
<feature type="binding site" evidence="10">
    <location>
        <begin position="209"/>
        <end position="210"/>
    </location>
    <ligand>
        <name>sn-glycerol 1-phosphate</name>
        <dbReference type="ChEBI" id="CHEBI:57685"/>
    </ligand>
</feature>
<evidence type="ECO:0000256" key="3">
    <source>
        <dbReference type="ARBA" id="ARBA00022723"/>
    </source>
</evidence>
<keyword evidence="7 10" id="KW-1208">Phospholipid metabolism</keyword>
<feature type="binding site" evidence="10">
    <location>
        <position position="189"/>
    </location>
    <ligand>
        <name>sn-glycerol 1-phosphate</name>
        <dbReference type="ChEBI" id="CHEBI:57685"/>
    </ligand>
</feature>
<feature type="binding site" evidence="10">
    <location>
        <position position="12"/>
    </location>
    <ligand>
        <name>sn-glycerol 1-phosphate</name>
        <dbReference type="ChEBI" id="CHEBI:57685"/>
    </ligand>
</feature>
<dbReference type="InterPro" id="IPR038597">
    <property type="entry name" value="GGGP/HepGP_synthase_sf"/>
</dbReference>
<comment type="cofactor">
    <cofactor evidence="10">
        <name>Mg(2+)</name>
        <dbReference type="ChEBI" id="CHEBI:18420"/>
    </cofactor>
</comment>
<dbReference type="RefSeq" id="WP_136381087.1">
    <property type="nucleotide sequence ID" value="NZ_SLUB01000046.1"/>
</dbReference>
<keyword evidence="3 10" id="KW-0479">Metal-binding</keyword>
<dbReference type="SUPFAM" id="SSF51395">
    <property type="entry name" value="FMN-linked oxidoreductases"/>
    <property type="match status" value="1"/>
</dbReference>
<comment type="subunit">
    <text evidence="10">Homodimer.</text>
</comment>
<evidence type="ECO:0000256" key="1">
    <source>
        <dbReference type="ARBA" id="ARBA00022516"/>
    </source>
</evidence>
<evidence type="ECO:0000256" key="4">
    <source>
        <dbReference type="ARBA" id="ARBA00022842"/>
    </source>
</evidence>
<evidence type="ECO:0000256" key="6">
    <source>
        <dbReference type="ARBA" id="ARBA00023209"/>
    </source>
</evidence>
<comment type="caution">
    <text evidence="11">The sequence shown here is derived from an EMBL/GenBank/DDBJ whole genome shotgun (WGS) entry which is preliminary data.</text>
</comment>
<dbReference type="EC" id="2.5.1.n9" evidence="9 10"/>
<organism evidence="11 12">
    <name type="scientific">Bacillus timonensis</name>
    <dbReference type="NCBI Taxonomy" id="1033734"/>
    <lineage>
        <taxon>Bacteria</taxon>
        <taxon>Bacillati</taxon>
        <taxon>Bacillota</taxon>
        <taxon>Bacilli</taxon>
        <taxon>Bacillales</taxon>
        <taxon>Bacillaceae</taxon>
        <taxon>Bacillus</taxon>
    </lineage>
</organism>
<evidence type="ECO:0000256" key="8">
    <source>
        <dbReference type="ARBA" id="ARBA00048318"/>
    </source>
</evidence>
<comment type="caution">
    <text evidence="10">Lacks conserved residue(s) required for the propagation of feature annotation.</text>
</comment>
<dbReference type="NCBIfam" id="NF003199">
    <property type="entry name" value="PRK04169.1-3"/>
    <property type="match status" value="1"/>
</dbReference>
<feature type="binding site" evidence="10">
    <location>
        <position position="40"/>
    </location>
    <ligand>
        <name>Mg(2+)</name>
        <dbReference type="ChEBI" id="CHEBI:18420"/>
    </ligand>
</feature>
<dbReference type="STRING" id="1033734.GCA_000285535_03389"/>
<dbReference type="PANTHER" id="PTHR40029:SF2">
    <property type="entry name" value="HEPTAPRENYLGLYCERYL PHOSPHATE SYNTHASE"/>
    <property type="match status" value="1"/>
</dbReference>
<keyword evidence="12" id="KW-1185">Reference proteome</keyword>
<comment type="catalytic activity">
    <reaction evidence="8 10">
        <text>sn-glycerol 1-phosphate + all-trans-heptaprenyl diphosphate = 3-heptaprenyl-sn-glycero-1-phosphate + diphosphate</text>
        <dbReference type="Rhea" id="RHEA:33495"/>
        <dbReference type="ChEBI" id="CHEBI:33019"/>
        <dbReference type="ChEBI" id="CHEBI:57685"/>
        <dbReference type="ChEBI" id="CHEBI:58206"/>
        <dbReference type="ChEBI" id="CHEBI:64781"/>
        <dbReference type="EC" id="2.5.1.n9"/>
    </reaction>
</comment>
<evidence type="ECO:0000256" key="9">
    <source>
        <dbReference type="ARBA" id="ARBA00066888"/>
    </source>
</evidence>
<keyword evidence="6 10" id="KW-0594">Phospholipid biosynthesis</keyword>
<dbReference type="Proteomes" id="UP000306477">
    <property type="component" value="Unassembled WGS sequence"/>
</dbReference>
<keyword evidence="1 10" id="KW-0444">Lipid biosynthesis</keyword>
<evidence type="ECO:0000313" key="11">
    <source>
        <dbReference type="EMBL" id="THE10482.1"/>
    </source>
</evidence>
<dbReference type="GO" id="GO:0000287">
    <property type="term" value="F:magnesium ion binding"/>
    <property type="evidence" value="ECO:0007669"/>
    <property type="project" value="UniProtKB-UniRule"/>
</dbReference>
<dbReference type="NCBIfam" id="NF003197">
    <property type="entry name" value="PRK04169.1-1"/>
    <property type="match status" value="1"/>
</dbReference>
<evidence type="ECO:0000256" key="7">
    <source>
        <dbReference type="ARBA" id="ARBA00023264"/>
    </source>
</evidence>
<evidence type="ECO:0000256" key="10">
    <source>
        <dbReference type="HAMAP-Rule" id="MF_00112"/>
    </source>
</evidence>
<feature type="binding site" evidence="10">
    <location>
        <begin position="159"/>
        <end position="164"/>
    </location>
    <ligand>
        <name>sn-glycerol 1-phosphate</name>
        <dbReference type="ChEBI" id="CHEBI:57685"/>
    </ligand>
</feature>
<dbReference type="CDD" id="cd02812">
    <property type="entry name" value="PcrB_like"/>
    <property type="match status" value="1"/>
</dbReference>
<dbReference type="HAMAP" id="MF_00112">
    <property type="entry name" value="GGGP_HepGP_synthase"/>
    <property type="match status" value="1"/>
</dbReference>
<dbReference type="AlphaFoldDB" id="A0A4S3PP57"/>
<dbReference type="GO" id="GO:0120536">
    <property type="term" value="F:heptaprenylglyceryl phosphate synthase activity"/>
    <property type="evidence" value="ECO:0007669"/>
    <property type="project" value="UniProtKB-ARBA"/>
</dbReference>
<dbReference type="NCBIfam" id="TIGR01768">
    <property type="entry name" value="GGGP-family"/>
    <property type="match status" value="1"/>
</dbReference>
<dbReference type="InterPro" id="IPR039074">
    <property type="entry name" value="GGGP/HepGP_synthase_I"/>
</dbReference>
<sequence length="228" mass="25596">MYDFREWRHVFKLDPNKEISEEHLDAICESGTDAIIVGGTDGVTLDNVLHLMSGIRRYTVPVVLEISNIESVTPGFDLYFIPTVLNSSDTRWMMGLHHEAVKEYGDVMNWDEMIMQGYCILNEECKAAKLTGANALLSKDETIAYAIMAEKMFSLPIFYLEYSGTYGDKEIVESVKNNLQKTKLFYGGGIRTPEQAKEMAQCADTVVVGNIIYEDINIALKTVQAVKG</sequence>
<comment type="function">
    <text evidence="10">Prenyltransferase that catalyzes in vivo the transfer of the heptaprenyl moiety of heptaprenyl pyrophosphate (HepPP; 35 carbon atoms) to the C3 hydroxyl of sn-glycerol-1-phosphate (G1P), producing heptaprenylglyceryl phosphate (HepGP). This reaction is an ether-bond-formation step in the biosynthesis of archaea-type G1P-based membrane lipids found in Bacillales.</text>
</comment>
<dbReference type="InterPro" id="IPR008205">
    <property type="entry name" value="GGGP_HepGP_synthase"/>
</dbReference>
<protein>
    <recommendedName>
        <fullName evidence="9 10">Heptaprenylglyceryl phosphate synthase</fullName>
        <shortName evidence="10">HepGP synthase</shortName>
        <ecNumber evidence="9 10">2.5.1.n9</ecNumber>
    </recommendedName>
    <alternativeName>
        <fullName evidence="10">Glycerol-1-phosphate heptaprenyltransferase</fullName>
    </alternativeName>
</protein>
<keyword evidence="4 10" id="KW-0460">Magnesium</keyword>
<dbReference type="UniPathway" id="UPA00940"/>
<gene>
    <name evidence="10" type="primary">pcrB</name>
    <name evidence="11" type="ORF">E1I69_18720</name>
</gene>
<feature type="binding site" evidence="10">
    <location>
        <position position="14"/>
    </location>
    <ligand>
        <name>Mg(2+)</name>
        <dbReference type="ChEBI" id="CHEBI:18420"/>
    </ligand>
</feature>
<proteinExistence type="inferred from homology"/>